<dbReference type="PROSITE" id="PS50887">
    <property type="entry name" value="GGDEF"/>
    <property type="match status" value="1"/>
</dbReference>
<dbReference type="FunFam" id="3.30.70.270:FF:000001">
    <property type="entry name" value="Diguanylate cyclase domain protein"/>
    <property type="match status" value="1"/>
</dbReference>
<dbReference type="PANTHER" id="PTHR44757">
    <property type="entry name" value="DIGUANYLATE CYCLASE DGCP"/>
    <property type="match status" value="1"/>
</dbReference>
<dbReference type="CDD" id="cd12914">
    <property type="entry name" value="PDC1_DGC_like"/>
    <property type="match status" value="1"/>
</dbReference>
<sequence>MQHNSRKILGVLIATVLALNAFIAGLLGYAMLEAKARKEREVRTTVENLALLLDQSVGSSVREIDLLLRGAQNRIERALRDKGRLERDDFDSVIDVHRDGLSQTAQVRVSDATGTVVLGDQVTAETRTSYADRPFFIDHRALDDGEMQASKLLHGRISNTWIVVFSRRYNAPDGGFAGVVTAAVPAGHFQRLLSGLQLGPHGIALVRDLDMTLIARWPRLDAPAGVIGSRGGSQELNEIVASDVRAQSFYSARTADGVARINAYRRLERLPAFVVVGWGEKDYLAQWKEDVGKAMLLWALFLGVTGLAAWLLYRLVDANDRANERSRILLQNASDGIHITDAEGIVIEASDAFCRMLGRSRSEVIGMRAGSWDACHPEPDMRALISELFASSEVHTFETAHRRKDGSVYPVEVTAFPLEVDGRTVLFNSARDISARKSAEAEVRKLAYFDALTGLPNRRLLMERLERAQASCARQGTVGALLFIDLDNFKAVNDTVGHQEGDRLLVQVAAILVRCVRKDDTVARLGGDEFIVMLEELGGEGREAAEQAAAVGSKILAALNQRFQLGSSEHRTSVSIGVSLFGELADEPVDEPLRRADMAMYRAKLGGRNAVCFFDPSMLADVRARADVEAGLWIALEQRQFVLHYQPQVAADGAVLGVEALVRWHHPVRGLVPPGEFIPLAEECGLILPLGRWVLEAACAQLAAWADDPWRSRLVIAVNVSARQFLHEDFVAGVVAALECSGADPGRLDLELTESSLVTDVDKVSEKMEALKALGVGFSLDDFGTGYSSLAYLKRLPLDQLKIDRSFVRDILVDPNDAAIARMIIVLADNLGLRVIAEGVECEEQRDFLARNGCSTYQGYLFSAPQPIDALEAFLDARRSRPAR</sequence>
<proteinExistence type="predicted"/>
<evidence type="ECO:0000313" key="8">
    <source>
        <dbReference type="Proteomes" id="UP000321192"/>
    </source>
</evidence>
<feature type="domain" description="EAL" evidence="5">
    <location>
        <begin position="625"/>
        <end position="879"/>
    </location>
</feature>
<dbReference type="Pfam" id="PF00990">
    <property type="entry name" value="GGDEF"/>
    <property type="match status" value="1"/>
</dbReference>
<dbReference type="InterPro" id="IPR043128">
    <property type="entry name" value="Rev_trsase/Diguanyl_cyclase"/>
</dbReference>
<dbReference type="PROSITE" id="PS50883">
    <property type="entry name" value="EAL"/>
    <property type="match status" value="1"/>
</dbReference>
<reference evidence="7 8" key="1">
    <citation type="submission" date="2018-09" db="EMBL/GenBank/DDBJ databases">
        <title>Metagenome Assembled Genomes from an Advanced Water Purification Facility.</title>
        <authorList>
            <person name="Stamps B.W."/>
            <person name="Spear J.R."/>
        </authorList>
    </citation>
    <scope>NUCLEOTIDE SEQUENCE [LARGE SCALE GENOMIC DNA]</scope>
    <source>
        <strain evidence="7">Bin_27_1</strain>
    </source>
</reference>
<keyword evidence="2" id="KW-0812">Transmembrane</keyword>
<accession>A0A5C7S8D1</accession>
<keyword evidence="2" id="KW-0472">Membrane</keyword>
<dbReference type="SUPFAM" id="SSF55073">
    <property type="entry name" value="Nucleotide cyclase"/>
    <property type="match status" value="1"/>
</dbReference>
<dbReference type="FunFam" id="3.20.20.450:FF:000001">
    <property type="entry name" value="Cyclic di-GMP phosphodiesterase yahA"/>
    <property type="match status" value="1"/>
</dbReference>
<dbReference type="NCBIfam" id="TIGR00229">
    <property type="entry name" value="sensory_box"/>
    <property type="match status" value="1"/>
</dbReference>
<feature type="domain" description="GGDEF" evidence="6">
    <location>
        <begin position="477"/>
        <end position="616"/>
    </location>
</feature>
<feature type="domain" description="PAC" evidence="4">
    <location>
        <begin position="395"/>
        <end position="445"/>
    </location>
</feature>
<evidence type="ECO:0000256" key="1">
    <source>
        <dbReference type="ARBA" id="ARBA00051114"/>
    </source>
</evidence>
<dbReference type="EMBL" id="SSFD01000329">
    <property type="protein sequence ID" value="TXH79873.1"/>
    <property type="molecule type" value="Genomic_DNA"/>
</dbReference>
<keyword evidence="2" id="KW-1133">Transmembrane helix</keyword>
<feature type="domain" description="PAS" evidence="3">
    <location>
        <begin position="322"/>
        <end position="378"/>
    </location>
</feature>
<feature type="transmembrane region" description="Helical" evidence="2">
    <location>
        <begin position="295"/>
        <end position="313"/>
    </location>
</feature>
<dbReference type="Gene3D" id="3.30.450.20">
    <property type="entry name" value="PAS domain"/>
    <property type="match status" value="3"/>
</dbReference>
<name>A0A5C7S8D1_THASP</name>
<dbReference type="AlphaFoldDB" id="A0A5C7S8D1"/>
<dbReference type="SUPFAM" id="SSF141868">
    <property type="entry name" value="EAL domain-like"/>
    <property type="match status" value="1"/>
</dbReference>
<comment type="catalytic activity">
    <reaction evidence="1">
        <text>3',3'-c-di-GMP + H2O = 5'-phosphoguanylyl(3'-&gt;5')guanosine + H(+)</text>
        <dbReference type="Rhea" id="RHEA:24902"/>
        <dbReference type="ChEBI" id="CHEBI:15377"/>
        <dbReference type="ChEBI" id="CHEBI:15378"/>
        <dbReference type="ChEBI" id="CHEBI:58754"/>
        <dbReference type="ChEBI" id="CHEBI:58805"/>
        <dbReference type="EC" id="3.1.4.52"/>
    </reaction>
    <physiologicalReaction direction="left-to-right" evidence="1">
        <dbReference type="Rhea" id="RHEA:24903"/>
    </physiologicalReaction>
</comment>
<evidence type="ECO:0000259" key="4">
    <source>
        <dbReference type="PROSITE" id="PS50113"/>
    </source>
</evidence>
<dbReference type="GO" id="GO:0071111">
    <property type="term" value="F:cyclic-guanylate-specific phosphodiesterase activity"/>
    <property type="evidence" value="ECO:0007669"/>
    <property type="project" value="UniProtKB-EC"/>
</dbReference>
<organism evidence="7 8">
    <name type="scientific">Thauera aminoaromatica</name>
    <dbReference type="NCBI Taxonomy" id="164330"/>
    <lineage>
        <taxon>Bacteria</taxon>
        <taxon>Pseudomonadati</taxon>
        <taxon>Pseudomonadota</taxon>
        <taxon>Betaproteobacteria</taxon>
        <taxon>Rhodocyclales</taxon>
        <taxon>Zoogloeaceae</taxon>
        <taxon>Thauera</taxon>
    </lineage>
</organism>
<evidence type="ECO:0000259" key="3">
    <source>
        <dbReference type="PROSITE" id="PS50112"/>
    </source>
</evidence>
<dbReference type="PROSITE" id="PS50112">
    <property type="entry name" value="PAS"/>
    <property type="match status" value="1"/>
</dbReference>
<gene>
    <name evidence="7" type="ORF">E6Q80_19530</name>
</gene>
<dbReference type="SUPFAM" id="SSF55785">
    <property type="entry name" value="PYP-like sensor domain (PAS domain)"/>
    <property type="match status" value="1"/>
</dbReference>
<dbReference type="SMART" id="SM00052">
    <property type="entry name" value="EAL"/>
    <property type="match status" value="1"/>
</dbReference>
<dbReference type="Proteomes" id="UP000321192">
    <property type="component" value="Unassembled WGS sequence"/>
</dbReference>
<dbReference type="Gene3D" id="3.30.70.270">
    <property type="match status" value="1"/>
</dbReference>
<dbReference type="InterPro" id="IPR029787">
    <property type="entry name" value="Nucleotide_cyclase"/>
</dbReference>
<dbReference type="Pfam" id="PF13426">
    <property type="entry name" value="PAS_9"/>
    <property type="match status" value="1"/>
</dbReference>
<comment type="caution">
    <text evidence="7">The sequence shown here is derived from an EMBL/GenBank/DDBJ whole genome shotgun (WGS) entry which is preliminary data.</text>
</comment>
<evidence type="ECO:0000256" key="2">
    <source>
        <dbReference type="SAM" id="Phobius"/>
    </source>
</evidence>
<dbReference type="CDD" id="cd01948">
    <property type="entry name" value="EAL"/>
    <property type="match status" value="1"/>
</dbReference>
<dbReference type="InterPro" id="IPR000014">
    <property type="entry name" value="PAS"/>
</dbReference>
<evidence type="ECO:0000259" key="6">
    <source>
        <dbReference type="PROSITE" id="PS50887"/>
    </source>
</evidence>
<dbReference type="Gene3D" id="3.20.20.450">
    <property type="entry name" value="EAL domain"/>
    <property type="match status" value="1"/>
</dbReference>
<dbReference type="CDD" id="cd01949">
    <property type="entry name" value="GGDEF"/>
    <property type="match status" value="1"/>
</dbReference>
<dbReference type="RefSeq" id="WP_276661433.1">
    <property type="nucleotide sequence ID" value="NZ_SSFD01000329.1"/>
</dbReference>
<evidence type="ECO:0000313" key="7">
    <source>
        <dbReference type="EMBL" id="TXH79873.1"/>
    </source>
</evidence>
<dbReference type="NCBIfam" id="TIGR00254">
    <property type="entry name" value="GGDEF"/>
    <property type="match status" value="1"/>
</dbReference>
<evidence type="ECO:0000259" key="5">
    <source>
        <dbReference type="PROSITE" id="PS50883"/>
    </source>
</evidence>
<dbReference type="InterPro" id="IPR035919">
    <property type="entry name" value="EAL_sf"/>
</dbReference>
<protein>
    <submittedName>
        <fullName evidence="7">EAL domain-containing protein</fullName>
    </submittedName>
</protein>
<dbReference type="InterPro" id="IPR000700">
    <property type="entry name" value="PAS-assoc_C"/>
</dbReference>
<dbReference type="SMART" id="SM00267">
    <property type="entry name" value="GGDEF"/>
    <property type="match status" value="1"/>
</dbReference>
<dbReference type="Pfam" id="PF00563">
    <property type="entry name" value="EAL"/>
    <property type="match status" value="1"/>
</dbReference>
<dbReference type="CDD" id="cd00130">
    <property type="entry name" value="PAS"/>
    <property type="match status" value="1"/>
</dbReference>
<feature type="transmembrane region" description="Helical" evidence="2">
    <location>
        <begin position="12"/>
        <end position="32"/>
    </location>
</feature>
<dbReference type="InterPro" id="IPR000160">
    <property type="entry name" value="GGDEF_dom"/>
</dbReference>
<dbReference type="InterPro" id="IPR052155">
    <property type="entry name" value="Biofilm_reg_signaling"/>
</dbReference>
<dbReference type="PANTHER" id="PTHR44757:SF2">
    <property type="entry name" value="BIOFILM ARCHITECTURE MAINTENANCE PROTEIN MBAA"/>
    <property type="match status" value="1"/>
</dbReference>
<dbReference type="InterPro" id="IPR001633">
    <property type="entry name" value="EAL_dom"/>
</dbReference>
<dbReference type="InterPro" id="IPR035965">
    <property type="entry name" value="PAS-like_dom_sf"/>
</dbReference>
<dbReference type="PROSITE" id="PS50113">
    <property type="entry name" value="PAC"/>
    <property type="match status" value="1"/>
</dbReference>
<dbReference type="CDD" id="cd12915">
    <property type="entry name" value="PDC2_DGC_like"/>
    <property type="match status" value="1"/>
</dbReference>
<dbReference type="GO" id="GO:0071732">
    <property type="term" value="P:cellular response to nitric oxide"/>
    <property type="evidence" value="ECO:0007669"/>
    <property type="project" value="UniProtKB-ARBA"/>
</dbReference>
<dbReference type="SMART" id="SM00091">
    <property type="entry name" value="PAS"/>
    <property type="match status" value="1"/>
</dbReference>